<gene>
    <name evidence="1" type="ORF">PAERUG_P19_London_7_VIM_2_05_10_05662</name>
</gene>
<dbReference type="RefSeq" id="WP_003149131.1">
    <property type="nucleotide sequence ID" value="NZ_CAADLS010000459.1"/>
</dbReference>
<evidence type="ECO:0000313" key="2">
    <source>
        <dbReference type="Proteomes" id="UP000045039"/>
    </source>
</evidence>
<dbReference type="GeneID" id="42591757"/>
<proteinExistence type="predicted"/>
<dbReference type="EMBL" id="CVVU01000245">
    <property type="protein sequence ID" value="CRP81856.1"/>
    <property type="molecule type" value="Genomic_DNA"/>
</dbReference>
<protein>
    <submittedName>
        <fullName evidence="1">Uncharacterized protein</fullName>
    </submittedName>
</protein>
<accession>A0A263PUJ5</accession>
<reference evidence="2" key="1">
    <citation type="submission" date="2015-06" db="EMBL/GenBank/DDBJ databases">
        <authorList>
            <person name="Radhakrishnan Rajesh"/>
            <person name="Underwood Anthony"/>
            <person name="Al-Shahib Ali"/>
        </authorList>
    </citation>
    <scope>NUCLEOTIDE SEQUENCE [LARGE SCALE GENOMIC DNA]</scope>
    <source>
        <strain evidence="2">P19_London_7_VIM_2_05_10</strain>
    </source>
</reference>
<sequence>MSHSLVYHATSATNAEKILNGELSPRSYITSCLQLAEYYAETFEDEGEDAVILAFQLPADAVLEPDRAGICEPIMTVLRSEFDLYSEEDVLNGWESTGGTGRDCLDLIGSAVLMTAVDGTTIQAVYGEEHLSSGLVFYPAPGM</sequence>
<dbReference type="Proteomes" id="UP000045039">
    <property type="component" value="Unassembled WGS sequence"/>
</dbReference>
<evidence type="ECO:0000313" key="1">
    <source>
        <dbReference type="EMBL" id="CRP81856.1"/>
    </source>
</evidence>
<organism evidence="1 2">
    <name type="scientific">Pseudomonas aeruginosa</name>
    <dbReference type="NCBI Taxonomy" id="287"/>
    <lineage>
        <taxon>Bacteria</taxon>
        <taxon>Pseudomonadati</taxon>
        <taxon>Pseudomonadota</taxon>
        <taxon>Gammaproteobacteria</taxon>
        <taxon>Pseudomonadales</taxon>
        <taxon>Pseudomonadaceae</taxon>
        <taxon>Pseudomonas</taxon>
    </lineage>
</organism>
<dbReference type="AlphaFoldDB" id="A0A263PUJ5"/>
<comment type="caution">
    <text evidence="1">The sequence shown here is derived from an EMBL/GenBank/DDBJ whole genome shotgun (WGS) entry which is preliminary data.</text>
</comment>
<name>A0A263PUJ5_PSEAI</name>